<dbReference type="EMBL" id="BOVK01000027">
    <property type="protein sequence ID" value="GIQ69345.1"/>
    <property type="molecule type" value="Genomic_DNA"/>
</dbReference>
<dbReference type="GO" id="GO:0004315">
    <property type="term" value="F:3-oxoacyl-[acyl-carrier-protein] synthase activity"/>
    <property type="evidence" value="ECO:0007669"/>
    <property type="project" value="InterPro"/>
</dbReference>
<evidence type="ECO:0000313" key="6">
    <source>
        <dbReference type="Proteomes" id="UP000677918"/>
    </source>
</evidence>
<evidence type="ECO:0000259" key="4">
    <source>
        <dbReference type="Pfam" id="PF08545"/>
    </source>
</evidence>
<keyword evidence="1" id="KW-0808">Transferase</keyword>
<dbReference type="InterPro" id="IPR013747">
    <property type="entry name" value="ACP_syn_III_C"/>
</dbReference>
<evidence type="ECO:0000259" key="3">
    <source>
        <dbReference type="Pfam" id="PF08541"/>
    </source>
</evidence>
<name>A0A8J4M1Z5_9BACL</name>
<dbReference type="Gene3D" id="3.40.47.10">
    <property type="match status" value="2"/>
</dbReference>
<dbReference type="PANTHER" id="PTHR34069:SF2">
    <property type="entry name" value="BETA-KETOACYL-[ACYL-CARRIER-PROTEIN] SYNTHASE III"/>
    <property type="match status" value="1"/>
</dbReference>
<dbReference type="PANTHER" id="PTHR34069">
    <property type="entry name" value="3-OXOACYL-[ACYL-CARRIER-PROTEIN] SYNTHASE 3"/>
    <property type="match status" value="1"/>
</dbReference>
<dbReference type="Pfam" id="PF08541">
    <property type="entry name" value="ACP_syn_III_C"/>
    <property type="match status" value="1"/>
</dbReference>
<dbReference type="Pfam" id="PF08545">
    <property type="entry name" value="ACP_syn_III"/>
    <property type="match status" value="1"/>
</dbReference>
<dbReference type="GO" id="GO:0044550">
    <property type="term" value="P:secondary metabolite biosynthetic process"/>
    <property type="evidence" value="ECO:0007669"/>
    <property type="project" value="TreeGrafter"/>
</dbReference>
<feature type="domain" description="Beta-ketoacyl-[acyl-carrier-protein] synthase III N-terminal" evidence="4">
    <location>
        <begin position="113"/>
        <end position="186"/>
    </location>
</feature>
<gene>
    <name evidence="5" type="ORF">XYCOK13_21690</name>
</gene>
<evidence type="ECO:0000313" key="5">
    <source>
        <dbReference type="EMBL" id="GIQ69345.1"/>
    </source>
</evidence>
<dbReference type="Proteomes" id="UP000677918">
    <property type="component" value="Unassembled WGS sequence"/>
</dbReference>
<dbReference type="SUPFAM" id="SSF53901">
    <property type="entry name" value="Thiolase-like"/>
    <property type="match status" value="1"/>
</dbReference>
<dbReference type="InterPro" id="IPR016039">
    <property type="entry name" value="Thiolase-like"/>
</dbReference>
<dbReference type="AlphaFoldDB" id="A0A8J4M1Z5"/>
<sequence length="315" mass="35598">MIGWIDFACYVPEARSSIRSMKTELGLTEEQLRVLTDDYGLRQVAVEPRLRADHMMAQAGRMVARRNPEQLRHVDWILHTHTFNPFTPFLVEPLSDFQREWGLEGAKVRSVSQMNCASLDLLFYTAKLLLEHKRAKAVLLLAADKMFLPNSRYLQDSTVSGDAAAAVLLSRDAHEHRLVSSAIHSDATLYNSVLAEPREFEWFQRSFYVGLVKIMRQALKHAGLAIDQLAYIFPANVNQTAWIRVASALGIPRETFYFPTLPEIGHAHNADPLLNLEAALQNQILRKGDYYATLTVGMGSTFGCTVFQYGSVRKE</sequence>
<reference evidence="5" key="1">
    <citation type="submission" date="2021-04" db="EMBL/GenBank/DDBJ databases">
        <title>Draft genome sequence of Xylanibacillus composti strain K13.</title>
        <authorList>
            <person name="Uke A."/>
            <person name="Chhe C."/>
            <person name="Baramee S."/>
            <person name="Kosugi A."/>
        </authorList>
    </citation>
    <scope>NUCLEOTIDE SEQUENCE</scope>
    <source>
        <strain evidence="5">K13</strain>
    </source>
</reference>
<keyword evidence="2" id="KW-0012">Acyltransferase</keyword>
<evidence type="ECO:0000256" key="2">
    <source>
        <dbReference type="ARBA" id="ARBA00023315"/>
    </source>
</evidence>
<comment type="caution">
    <text evidence="5">The sequence shown here is derived from an EMBL/GenBank/DDBJ whole genome shotgun (WGS) entry which is preliminary data.</text>
</comment>
<keyword evidence="6" id="KW-1185">Reference proteome</keyword>
<dbReference type="GO" id="GO:0006633">
    <property type="term" value="P:fatty acid biosynthetic process"/>
    <property type="evidence" value="ECO:0007669"/>
    <property type="project" value="InterPro"/>
</dbReference>
<dbReference type="InterPro" id="IPR013751">
    <property type="entry name" value="ACP_syn_III_N"/>
</dbReference>
<feature type="domain" description="Beta-ketoacyl-[acyl-carrier-protein] synthase III C-terminal" evidence="3">
    <location>
        <begin position="219"/>
        <end position="309"/>
    </location>
</feature>
<organism evidence="5 6">
    <name type="scientific">Xylanibacillus composti</name>
    <dbReference type="NCBI Taxonomy" id="1572762"/>
    <lineage>
        <taxon>Bacteria</taxon>
        <taxon>Bacillati</taxon>
        <taxon>Bacillota</taxon>
        <taxon>Bacilli</taxon>
        <taxon>Bacillales</taxon>
        <taxon>Paenibacillaceae</taxon>
        <taxon>Xylanibacillus</taxon>
    </lineage>
</organism>
<accession>A0A8J4M1Z5</accession>
<proteinExistence type="predicted"/>
<protein>
    <submittedName>
        <fullName evidence="5">3-oxoacyl-ACP synthase</fullName>
    </submittedName>
</protein>
<evidence type="ECO:0000256" key="1">
    <source>
        <dbReference type="ARBA" id="ARBA00022679"/>
    </source>
</evidence>
<dbReference type="RefSeq" id="WP_213412149.1">
    <property type="nucleotide sequence ID" value="NZ_BOVK01000027.1"/>
</dbReference>